<evidence type="ECO:0000313" key="2">
    <source>
        <dbReference type="EMBL" id="PPQ84868.1"/>
    </source>
</evidence>
<evidence type="ECO:0000256" key="1">
    <source>
        <dbReference type="SAM" id="MobiDB-lite"/>
    </source>
</evidence>
<dbReference type="InParanoid" id="A0A409X285"/>
<proteinExistence type="predicted"/>
<name>A0A409X285_9AGAR</name>
<dbReference type="AlphaFoldDB" id="A0A409X285"/>
<gene>
    <name evidence="2" type="ORF">CVT26_011769</name>
</gene>
<dbReference type="EMBL" id="NHYE01004390">
    <property type="protein sequence ID" value="PPQ84868.1"/>
    <property type="molecule type" value="Genomic_DNA"/>
</dbReference>
<organism evidence="2 3">
    <name type="scientific">Gymnopilus dilepis</name>
    <dbReference type="NCBI Taxonomy" id="231916"/>
    <lineage>
        <taxon>Eukaryota</taxon>
        <taxon>Fungi</taxon>
        <taxon>Dikarya</taxon>
        <taxon>Basidiomycota</taxon>
        <taxon>Agaricomycotina</taxon>
        <taxon>Agaricomycetes</taxon>
        <taxon>Agaricomycetidae</taxon>
        <taxon>Agaricales</taxon>
        <taxon>Agaricineae</taxon>
        <taxon>Hymenogastraceae</taxon>
        <taxon>Gymnopilus</taxon>
    </lineage>
</organism>
<dbReference type="Proteomes" id="UP000284706">
    <property type="component" value="Unassembled WGS sequence"/>
</dbReference>
<comment type="caution">
    <text evidence="2">The sequence shown here is derived from an EMBL/GenBank/DDBJ whole genome shotgun (WGS) entry which is preliminary data.</text>
</comment>
<evidence type="ECO:0000313" key="3">
    <source>
        <dbReference type="Proteomes" id="UP000284706"/>
    </source>
</evidence>
<sequence length="80" mass="7799">MSVAYSSGELDSAIGRATASTGRGSGAGKGSMETSRSPAEGEGGGGVKTALGTGVELRDLETSLLRPGTGVWGLGGLVEE</sequence>
<accession>A0A409X285</accession>
<keyword evidence="3" id="KW-1185">Reference proteome</keyword>
<feature type="region of interest" description="Disordered" evidence="1">
    <location>
        <begin position="1"/>
        <end position="50"/>
    </location>
</feature>
<reference evidence="2 3" key="1">
    <citation type="journal article" date="2018" name="Evol. Lett.">
        <title>Horizontal gene cluster transfer increased hallucinogenic mushroom diversity.</title>
        <authorList>
            <person name="Reynolds H.T."/>
            <person name="Vijayakumar V."/>
            <person name="Gluck-Thaler E."/>
            <person name="Korotkin H.B."/>
            <person name="Matheny P.B."/>
            <person name="Slot J.C."/>
        </authorList>
    </citation>
    <scope>NUCLEOTIDE SEQUENCE [LARGE SCALE GENOMIC DNA]</scope>
    <source>
        <strain evidence="2 3">SRW20</strain>
    </source>
</reference>
<protein>
    <submittedName>
        <fullName evidence="2">Uncharacterized protein</fullName>
    </submittedName>
</protein>